<evidence type="ECO:0000256" key="2">
    <source>
        <dbReference type="ARBA" id="ARBA00022840"/>
    </source>
</evidence>
<evidence type="ECO:0000313" key="9">
    <source>
        <dbReference type="EMBL" id="MFB9231161.1"/>
    </source>
</evidence>
<reference evidence="9 10" key="1">
    <citation type="submission" date="2024-09" db="EMBL/GenBank/DDBJ databases">
        <authorList>
            <person name="Sun Q."/>
            <person name="Mori K."/>
        </authorList>
    </citation>
    <scope>NUCLEOTIDE SEQUENCE [LARGE SCALE GENOMIC DNA]</scope>
    <source>
        <strain evidence="9 10">CECT 8726</strain>
    </source>
</reference>
<dbReference type="SUPFAM" id="SSF52172">
    <property type="entry name" value="CheY-like"/>
    <property type="match status" value="1"/>
</dbReference>
<dbReference type="InterPro" id="IPR009057">
    <property type="entry name" value="Homeodomain-like_sf"/>
</dbReference>
<dbReference type="PANTHER" id="PTHR32071:SF91">
    <property type="entry name" value="TUNGSTATE-RESPONSIVE TWO COMPONENT SIGMA54-DEPENDENT SIGNAL TRANSDUCTION SYSTEM RESPONSE REGULATOR FIS FAMILY"/>
    <property type="match status" value="1"/>
</dbReference>
<keyword evidence="1" id="KW-0547">Nucleotide-binding</keyword>
<evidence type="ECO:0000256" key="5">
    <source>
        <dbReference type="ARBA" id="ARBA00023163"/>
    </source>
</evidence>
<keyword evidence="10" id="KW-1185">Reference proteome</keyword>
<keyword evidence="5" id="KW-0804">Transcription</keyword>
<feature type="domain" description="Response regulatory" evidence="8">
    <location>
        <begin position="39"/>
        <end position="153"/>
    </location>
</feature>
<keyword evidence="6" id="KW-0597">Phosphoprotein</keyword>
<dbReference type="InterPro" id="IPR027417">
    <property type="entry name" value="P-loop_NTPase"/>
</dbReference>
<dbReference type="Pfam" id="PF00072">
    <property type="entry name" value="Response_reg"/>
    <property type="match status" value="1"/>
</dbReference>
<dbReference type="SUPFAM" id="SSF46689">
    <property type="entry name" value="Homeodomain-like"/>
    <property type="match status" value="1"/>
</dbReference>
<evidence type="ECO:0000256" key="1">
    <source>
        <dbReference type="ARBA" id="ARBA00022741"/>
    </source>
</evidence>
<dbReference type="EMBL" id="JBHMEA010000015">
    <property type="protein sequence ID" value="MFB9231161.1"/>
    <property type="molecule type" value="Genomic_DNA"/>
</dbReference>
<evidence type="ECO:0000313" key="10">
    <source>
        <dbReference type="Proteomes" id="UP001589683"/>
    </source>
</evidence>
<evidence type="ECO:0000256" key="4">
    <source>
        <dbReference type="ARBA" id="ARBA00023015"/>
    </source>
</evidence>
<dbReference type="Gene3D" id="3.40.50.300">
    <property type="entry name" value="P-loop containing nucleotide triphosphate hydrolases"/>
    <property type="match status" value="1"/>
</dbReference>
<dbReference type="CDD" id="cd00009">
    <property type="entry name" value="AAA"/>
    <property type="match status" value="1"/>
</dbReference>
<dbReference type="Gene3D" id="1.10.8.60">
    <property type="match status" value="1"/>
</dbReference>
<dbReference type="SUPFAM" id="SSF52540">
    <property type="entry name" value="P-loop containing nucleoside triphosphate hydrolases"/>
    <property type="match status" value="1"/>
</dbReference>
<evidence type="ECO:0000259" key="8">
    <source>
        <dbReference type="PROSITE" id="PS50110"/>
    </source>
</evidence>
<dbReference type="PRINTS" id="PR01590">
    <property type="entry name" value="HTHFIS"/>
</dbReference>
<dbReference type="InterPro" id="IPR002078">
    <property type="entry name" value="Sigma_54_int"/>
</dbReference>
<dbReference type="PROSITE" id="PS50045">
    <property type="entry name" value="SIGMA54_INTERACT_4"/>
    <property type="match status" value="1"/>
</dbReference>
<dbReference type="Pfam" id="PF02954">
    <property type="entry name" value="HTH_8"/>
    <property type="match status" value="1"/>
</dbReference>
<dbReference type="Gene3D" id="3.40.50.2300">
    <property type="match status" value="1"/>
</dbReference>
<feature type="domain" description="Sigma-54 factor interaction" evidence="7">
    <location>
        <begin position="182"/>
        <end position="410"/>
    </location>
</feature>
<evidence type="ECO:0000259" key="7">
    <source>
        <dbReference type="PROSITE" id="PS50045"/>
    </source>
</evidence>
<keyword evidence="3" id="KW-0902">Two-component regulatory system</keyword>
<dbReference type="RefSeq" id="WP_213890808.1">
    <property type="nucleotide sequence ID" value="NZ_JAGFNU010000014.1"/>
</dbReference>
<accession>A0ABV5JCG8</accession>
<dbReference type="PROSITE" id="PS50110">
    <property type="entry name" value="RESPONSE_REGULATORY"/>
    <property type="match status" value="1"/>
</dbReference>
<dbReference type="Gene3D" id="1.10.10.60">
    <property type="entry name" value="Homeodomain-like"/>
    <property type="match status" value="1"/>
</dbReference>
<name>A0ABV5JCG8_9RHOB</name>
<feature type="modified residue" description="4-aspartylphosphate" evidence="6">
    <location>
        <position position="88"/>
    </location>
</feature>
<dbReference type="Pfam" id="PF00158">
    <property type="entry name" value="Sigma54_activat"/>
    <property type="match status" value="1"/>
</dbReference>
<dbReference type="PANTHER" id="PTHR32071">
    <property type="entry name" value="TRANSCRIPTIONAL REGULATORY PROTEIN"/>
    <property type="match status" value="1"/>
</dbReference>
<proteinExistence type="predicted"/>
<organism evidence="9 10">
    <name type="scientific">Pseudohalocynthiibacter aestuariivivens</name>
    <dbReference type="NCBI Taxonomy" id="1591409"/>
    <lineage>
        <taxon>Bacteria</taxon>
        <taxon>Pseudomonadati</taxon>
        <taxon>Pseudomonadota</taxon>
        <taxon>Alphaproteobacteria</taxon>
        <taxon>Rhodobacterales</taxon>
        <taxon>Paracoccaceae</taxon>
        <taxon>Pseudohalocynthiibacter</taxon>
    </lineage>
</organism>
<comment type="caution">
    <text evidence="9">The sequence shown here is derived from an EMBL/GenBank/DDBJ whole genome shotgun (WGS) entry which is preliminary data.</text>
</comment>
<keyword evidence="2" id="KW-0067">ATP-binding</keyword>
<protein>
    <submittedName>
        <fullName evidence="9">Sigma-54-dependent transcriptional regulator</fullName>
    </submittedName>
</protein>
<dbReference type="Proteomes" id="UP001589683">
    <property type="component" value="Unassembled WGS sequence"/>
</dbReference>
<dbReference type="SMART" id="SM00448">
    <property type="entry name" value="REC"/>
    <property type="match status" value="1"/>
</dbReference>
<dbReference type="InterPro" id="IPR058031">
    <property type="entry name" value="AAA_lid_NorR"/>
</dbReference>
<dbReference type="InterPro" id="IPR002197">
    <property type="entry name" value="HTH_Fis"/>
</dbReference>
<keyword evidence="4" id="KW-0805">Transcription regulation</keyword>
<gene>
    <name evidence="9" type="ORF">ACFFUT_05090</name>
</gene>
<dbReference type="InterPro" id="IPR001789">
    <property type="entry name" value="Sig_transdc_resp-reg_receiver"/>
</dbReference>
<dbReference type="InterPro" id="IPR011006">
    <property type="entry name" value="CheY-like_superfamily"/>
</dbReference>
<sequence length="472" mass="52550">MDLPLRQRSFEPHRVAVTQHKTASQASPEGFKDVLSNASVLVIDDEPGMRNFLKKTLTEYCARVDVAADTDEAALFLDQANYDIIILDNVMPKKKGVDWLAEQKKIGLYSDAILMTAYADLETAIAAIRAGASDFLLKPFRSNQILNAITQNLKRSNLSRQNLILRNELEAGQDLLRHRHALIGNSDLIQKVRNTIEHAASIDAHVVICGEVGAGKQIAARMLHDRSARSDCPFVWLQCHGLNEEAFKSTLFGRVDASAESDMETRGLLLNAKGGTLFLEDVERLPPACQNLLVELLTTGRFRPIGAERSFPVDVRIVCSTTLALKDAVQESTFRTDLYYLLNIHEITLPPLRERVEDIVALAEFFREKLVARMGVPAPEISASAKRRLMAHEWPGNVMELRNIVERALIRGTFDSVVDIGQNNTEPQSLAAVERRHILSVLDACSGNRAEAARRLGVARKTIDRKCQTWGV</sequence>
<dbReference type="Pfam" id="PF25601">
    <property type="entry name" value="AAA_lid_14"/>
    <property type="match status" value="1"/>
</dbReference>
<dbReference type="CDD" id="cd00156">
    <property type="entry name" value="REC"/>
    <property type="match status" value="1"/>
</dbReference>
<evidence type="ECO:0000256" key="6">
    <source>
        <dbReference type="PROSITE-ProRule" id="PRU00169"/>
    </source>
</evidence>
<evidence type="ECO:0000256" key="3">
    <source>
        <dbReference type="ARBA" id="ARBA00023012"/>
    </source>
</evidence>